<dbReference type="SFLD" id="SFLDG01086">
    <property type="entry name" value="elongater_protein-like"/>
    <property type="match status" value="1"/>
</dbReference>
<dbReference type="PANTHER" id="PTHR11135:SF1">
    <property type="entry name" value="PROTEIN YHCC"/>
    <property type="match status" value="1"/>
</dbReference>
<dbReference type="InterPro" id="IPR005911">
    <property type="entry name" value="YhcC-like"/>
</dbReference>
<dbReference type="Proteomes" id="UP000003288">
    <property type="component" value="Unassembled WGS sequence"/>
</dbReference>
<dbReference type="InterPro" id="IPR006638">
    <property type="entry name" value="Elp3/MiaA/NifB-like_rSAM"/>
</dbReference>
<dbReference type="RefSeq" id="WP_007473659.1">
    <property type="nucleotide sequence ID" value="NZ_ABCJ01000001.1"/>
</dbReference>
<dbReference type="AlphaFoldDB" id="A0AAI9F3F7"/>
<evidence type="ECO:0000313" key="9">
    <source>
        <dbReference type="Proteomes" id="UP000003288"/>
    </source>
</evidence>
<dbReference type="SFLD" id="SFLDG01091">
    <property type="entry name" value="uncharacterized_CHP01210-like"/>
    <property type="match status" value="1"/>
</dbReference>
<keyword evidence="4" id="KW-0479">Metal-binding</keyword>
<dbReference type="Pfam" id="PF04055">
    <property type="entry name" value="Radical_SAM"/>
    <property type="match status" value="1"/>
</dbReference>
<comment type="cofactor">
    <cofactor evidence="1">
        <name>[4Fe-4S] cluster</name>
        <dbReference type="ChEBI" id="CHEBI:49883"/>
    </cofactor>
</comment>
<keyword evidence="6" id="KW-0411">Iron-sulfur</keyword>
<dbReference type="GO" id="GO:0003824">
    <property type="term" value="F:catalytic activity"/>
    <property type="evidence" value="ECO:0007669"/>
    <property type="project" value="InterPro"/>
</dbReference>
<dbReference type="InterPro" id="IPR039661">
    <property type="entry name" value="ELP3"/>
</dbReference>
<reference evidence="8 9" key="1">
    <citation type="journal article" date="2011" name="Stand. Genomic Sci.">
        <title>Draft genome sequence of Caminibacter mediatlanticus strain TB-2, an epsilonproteobacterium isolated from a deep-sea hydrothermal vent.</title>
        <authorList>
            <person name="Giovannelli D."/>
            <person name="Ferriera S."/>
            <person name="Johnson J."/>
            <person name="Kravitz S."/>
            <person name="Perez-Rodriguez I."/>
            <person name="Ricci J."/>
            <person name="O'Brien C."/>
            <person name="Voordeckers J.W."/>
            <person name="Bini E."/>
            <person name="Vetriani C."/>
        </authorList>
    </citation>
    <scope>NUCLEOTIDE SEQUENCE [LARGE SCALE GENOMIC DNA]</scope>
    <source>
        <strain evidence="8 9">TB-2</strain>
    </source>
</reference>
<dbReference type="InterPro" id="IPR032432">
    <property type="entry name" value="Radical_SAM_C"/>
</dbReference>
<dbReference type="InterPro" id="IPR023404">
    <property type="entry name" value="rSAM_horseshoe"/>
</dbReference>
<name>A0AAI9F3F7_9BACT</name>
<sequence length="314" mass="35735">MDKLYTFGKYLKKKFKTKVKKVPISIPGFTCPNIDGTVARGGCVFCENESFSPNFQKEKTYLNLQSKTNPLLEKQLKSLEFQFFNTIPILKKVYGTKKFIVYFQSFTNTYAPFETLKTLYEKALSFPDVIGISIGTRTDSIAPQTLEYLAELSKKYEVWVEYGIQSSNNETLKRINRGHTFENVVEVTKKTKELGLNVCGHLIFGLPGENQKEMLKSVEETINLNIDSIKFHPLYVTDNTLLANDYKKGLFNPISEEEYIDTLIKSIKMLPQNISIQRMTAGSENLLAPAWCKNKSTQISNITKALKKAGIKIN</sequence>
<dbReference type="Gene3D" id="3.80.30.20">
    <property type="entry name" value="tm_1862 like domain"/>
    <property type="match status" value="1"/>
</dbReference>
<dbReference type="GO" id="GO:0051539">
    <property type="term" value="F:4 iron, 4 sulfur cluster binding"/>
    <property type="evidence" value="ECO:0007669"/>
    <property type="project" value="UniProtKB-KW"/>
</dbReference>
<dbReference type="PANTHER" id="PTHR11135">
    <property type="entry name" value="HISTONE ACETYLTRANSFERASE-RELATED"/>
    <property type="match status" value="1"/>
</dbReference>
<evidence type="ECO:0000313" key="8">
    <source>
        <dbReference type="EMBL" id="EDM24591.1"/>
    </source>
</evidence>
<dbReference type="NCBIfam" id="TIGR01212">
    <property type="entry name" value="TIGR01212 family radical SAM protein"/>
    <property type="match status" value="1"/>
</dbReference>
<dbReference type="SUPFAM" id="SSF102114">
    <property type="entry name" value="Radical SAM enzymes"/>
    <property type="match status" value="1"/>
</dbReference>
<evidence type="ECO:0000256" key="3">
    <source>
        <dbReference type="ARBA" id="ARBA00022691"/>
    </source>
</evidence>
<dbReference type="Pfam" id="PF16199">
    <property type="entry name" value="Radical_SAM_C"/>
    <property type="match status" value="1"/>
</dbReference>
<dbReference type="SFLD" id="SFLDS00029">
    <property type="entry name" value="Radical_SAM"/>
    <property type="match status" value="1"/>
</dbReference>
<gene>
    <name evidence="8" type="ORF">CMTB2_03708</name>
</gene>
<dbReference type="InterPro" id="IPR058240">
    <property type="entry name" value="rSAM_sf"/>
</dbReference>
<evidence type="ECO:0000256" key="1">
    <source>
        <dbReference type="ARBA" id="ARBA00001966"/>
    </source>
</evidence>
<dbReference type="InterPro" id="IPR007197">
    <property type="entry name" value="rSAM"/>
</dbReference>
<evidence type="ECO:0000256" key="6">
    <source>
        <dbReference type="ARBA" id="ARBA00023014"/>
    </source>
</evidence>
<protein>
    <recommendedName>
        <fullName evidence="7">Radical SAM core domain-containing protein</fullName>
    </recommendedName>
</protein>
<evidence type="ECO:0000256" key="4">
    <source>
        <dbReference type="ARBA" id="ARBA00022723"/>
    </source>
</evidence>
<evidence type="ECO:0000259" key="7">
    <source>
        <dbReference type="PROSITE" id="PS51918"/>
    </source>
</evidence>
<evidence type="ECO:0000256" key="5">
    <source>
        <dbReference type="ARBA" id="ARBA00023004"/>
    </source>
</evidence>
<keyword evidence="5" id="KW-0408">Iron</keyword>
<feature type="domain" description="Radical SAM core" evidence="7">
    <location>
        <begin position="14"/>
        <end position="277"/>
    </location>
</feature>
<organism evidence="8 9">
    <name type="scientific">Caminibacter mediatlanticus TB-2</name>
    <dbReference type="NCBI Taxonomy" id="391592"/>
    <lineage>
        <taxon>Bacteria</taxon>
        <taxon>Pseudomonadati</taxon>
        <taxon>Campylobacterota</taxon>
        <taxon>Epsilonproteobacteria</taxon>
        <taxon>Nautiliales</taxon>
        <taxon>Nautiliaceae</taxon>
        <taxon>Caminibacter</taxon>
    </lineage>
</organism>
<evidence type="ECO:0000256" key="2">
    <source>
        <dbReference type="ARBA" id="ARBA00022485"/>
    </source>
</evidence>
<proteinExistence type="predicted"/>
<dbReference type="SMART" id="SM00729">
    <property type="entry name" value="Elp3"/>
    <property type="match status" value="1"/>
</dbReference>
<dbReference type="GO" id="GO:0046872">
    <property type="term" value="F:metal ion binding"/>
    <property type="evidence" value="ECO:0007669"/>
    <property type="project" value="UniProtKB-KW"/>
</dbReference>
<keyword evidence="3" id="KW-0949">S-adenosyl-L-methionine</keyword>
<dbReference type="EMBL" id="ABCJ01000001">
    <property type="protein sequence ID" value="EDM24591.1"/>
    <property type="molecule type" value="Genomic_DNA"/>
</dbReference>
<comment type="caution">
    <text evidence="8">The sequence shown here is derived from an EMBL/GenBank/DDBJ whole genome shotgun (WGS) entry which is preliminary data.</text>
</comment>
<accession>A0AAI9F3F7</accession>
<dbReference type="PROSITE" id="PS51918">
    <property type="entry name" value="RADICAL_SAM"/>
    <property type="match status" value="1"/>
</dbReference>
<keyword evidence="2" id="KW-0004">4Fe-4S</keyword>